<dbReference type="EMBL" id="SMKO01000003">
    <property type="protein sequence ID" value="TDD12269.1"/>
    <property type="molecule type" value="Genomic_DNA"/>
</dbReference>
<evidence type="ECO:0000256" key="1">
    <source>
        <dbReference type="ARBA" id="ARBA00004651"/>
    </source>
</evidence>
<dbReference type="CDD" id="cd06261">
    <property type="entry name" value="TM_PBP2"/>
    <property type="match status" value="1"/>
</dbReference>
<dbReference type="SUPFAM" id="SSF161098">
    <property type="entry name" value="MetI-like"/>
    <property type="match status" value="1"/>
</dbReference>
<keyword evidence="4 7" id="KW-0812">Transmembrane</keyword>
<dbReference type="Proteomes" id="UP000295258">
    <property type="component" value="Unassembled WGS sequence"/>
</dbReference>
<comment type="similarity">
    <text evidence="7">Belongs to the binding-protein-dependent transport system permease family.</text>
</comment>
<evidence type="ECO:0000256" key="4">
    <source>
        <dbReference type="ARBA" id="ARBA00022692"/>
    </source>
</evidence>
<protein>
    <submittedName>
        <fullName evidence="9">Carbohydrate ABC transporter permease</fullName>
    </submittedName>
</protein>
<evidence type="ECO:0000256" key="6">
    <source>
        <dbReference type="ARBA" id="ARBA00023136"/>
    </source>
</evidence>
<dbReference type="Pfam" id="PF00528">
    <property type="entry name" value="BPD_transp_1"/>
    <property type="match status" value="1"/>
</dbReference>
<proteinExistence type="inferred from homology"/>
<dbReference type="InterPro" id="IPR000515">
    <property type="entry name" value="MetI-like"/>
</dbReference>
<dbReference type="GO" id="GO:0005886">
    <property type="term" value="C:plasma membrane"/>
    <property type="evidence" value="ECO:0007669"/>
    <property type="project" value="UniProtKB-SubCell"/>
</dbReference>
<keyword evidence="5 7" id="KW-1133">Transmembrane helix</keyword>
<keyword evidence="6 7" id="KW-0472">Membrane</keyword>
<evidence type="ECO:0000256" key="5">
    <source>
        <dbReference type="ARBA" id="ARBA00022989"/>
    </source>
</evidence>
<sequence length="276" mass="30108">MRSINPGRVVAFAVLALLSLLMLAPFLWAINTSFKTETDAGASPVTILPEGGYTWDTYVDLFQMGSIPTWMINSLIVATGVTIITLVISALAGYAFSRLDFTGRKLLLGLTVASIMVPGTIFIVPLFDEMLAFNMVDTYWGMILPQVVAPVMVFILKRFFDNIPRELEDAARVDGAGSFRIFLQIVLPLSRPIIAAVAIFTFVGAWNNFLWPYIVTNDPDLMTLPVGLETVSTGFGVVFAENMAKSVLAALPLIVVFLFFQRQIIKGIATTGLGGQ</sequence>
<dbReference type="GO" id="GO:0055085">
    <property type="term" value="P:transmembrane transport"/>
    <property type="evidence" value="ECO:0007669"/>
    <property type="project" value="InterPro"/>
</dbReference>
<feature type="transmembrane region" description="Helical" evidence="7">
    <location>
        <begin position="70"/>
        <end position="94"/>
    </location>
</feature>
<dbReference type="Gene3D" id="1.10.3720.10">
    <property type="entry name" value="MetI-like"/>
    <property type="match status" value="1"/>
</dbReference>
<gene>
    <name evidence="9" type="ORF">E1292_02200</name>
</gene>
<evidence type="ECO:0000256" key="2">
    <source>
        <dbReference type="ARBA" id="ARBA00022448"/>
    </source>
</evidence>
<organism evidence="9 10">
    <name type="scientific">Nonomuraea deserti</name>
    <dbReference type="NCBI Taxonomy" id="1848322"/>
    <lineage>
        <taxon>Bacteria</taxon>
        <taxon>Bacillati</taxon>
        <taxon>Actinomycetota</taxon>
        <taxon>Actinomycetes</taxon>
        <taxon>Streptosporangiales</taxon>
        <taxon>Streptosporangiaceae</taxon>
        <taxon>Nonomuraea</taxon>
    </lineage>
</organism>
<feature type="transmembrane region" description="Helical" evidence="7">
    <location>
        <begin position="139"/>
        <end position="156"/>
    </location>
</feature>
<feature type="domain" description="ABC transmembrane type-1" evidence="8">
    <location>
        <begin position="71"/>
        <end position="260"/>
    </location>
</feature>
<evidence type="ECO:0000313" key="10">
    <source>
        <dbReference type="Proteomes" id="UP000295258"/>
    </source>
</evidence>
<evidence type="ECO:0000256" key="7">
    <source>
        <dbReference type="RuleBase" id="RU363032"/>
    </source>
</evidence>
<evidence type="ECO:0000256" key="3">
    <source>
        <dbReference type="ARBA" id="ARBA00022475"/>
    </source>
</evidence>
<comment type="caution">
    <text evidence="9">The sequence shown here is derived from an EMBL/GenBank/DDBJ whole genome shotgun (WGS) entry which is preliminary data.</text>
</comment>
<reference evidence="9 10" key="1">
    <citation type="submission" date="2019-03" db="EMBL/GenBank/DDBJ databases">
        <title>Draft genome sequences of novel Actinobacteria.</title>
        <authorList>
            <person name="Sahin N."/>
            <person name="Ay H."/>
            <person name="Saygin H."/>
        </authorList>
    </citation>
    <scope>NUCLEOTIDE SEQUENCE [LARGE SCALE GENOMIC DNA]</scope>
    <source>
        <strain evidence="9 10">KC310</strain>
    </source>
</reference>
<dbReference type="PROSITE" id="PS50928">
    <property type="entry name" value="ABC_TM1"/>
    <property type="match status" value="1"/>
</dbReference>
<keyword evidence="3" id="KW-1003">Cell membrane</keyword>
<evidence type="ECO:0000313" key="9">
    <source>
        <dbReference type="EMBL" id="TDD12269.1"/>
    </source>
</evidence>
<accession>A0A4R4W185</accession>
<keyword evidence="10" id="KW-1185">Reference proteome</keyword>
<dbReference type="PANTHER" id="PTHR43744:SF12">
    <property type="entry name" value="ABC TRANSPORTER PERMEASE PROTEIN MG189-RELATED"/>
    <property type="match status" value="1"/>
</dbReference>
<dbReference type="RefSeq" id="WP_132591432.1">
    <property type="nucleotide sequence ID" value="NZ_SMKO01000003.1"/>
</dbReference>
<dbReference type="InterPro" id="IPR035906">
    <property type="entry name" value="MetI-like_sf"/>
</dbReference>
<evidence type="ECO:0000259" key="8">
    <source>
        <dbReference type="PROSITE" id="PS50928"/>
    </source>
</evidence>
<dbReference type="AlphaFoldDB" id="A0A4R4W185"/>
<comment type="subcellular location">
    <subcellularLocation>
        <location evidence="1 7">Cell membrane</location>
        <topology evidence="1 7">Multi-pass membrane protein</topology>
    </subcellularLocation>
</comment>
<keyword evidence="2 7" id="KW-0813">Transport</keyword>
<name>A0A4R4W185_9ACTN</name>
<feature type="transmembrane region" description="Helical" evidence="7">
    <location>
        <begin position="106"/>
        <end position="127"/>
    </location>
</feature>
<feature type="transmembrane region" description="Helical" evidence="7">
    <location>
        <begin position="234"/>
        <end position="260"/>
    </location>
</feature>
<dbReference type="PANTHER" id="PTHR43744">
    <property type="entry name" value="ABC TRANSPORTER PERMEASE PROTEIN MG189-RELATED-RELATED"/>
    <property type="match status" value="1"/>
</dbReference>